<evidence type="ECO:0000256" key="6">
    <source>
        <dbReference type="ARBA" id="ARBA00023136"/>
    </source>
</evidence>
<accession>A0A7Y7QHA2</accession>
<keyword evidence="2" id="KW-0813">Transport</keyword>
<keyword evidence="5 7" id="KW-1133">Transmembrane helix</keyword>
<comment type="caution">
    <text evidence="9">The sequence shown here is derived from an EMBL/GenBank/DDBJ whole genome shotgun (WGS) entry which is preliminary data.</text>
</comment>
<evidence type="ECO:0000259" key="8">
    <source>
        <dbReference type="PROSITE" id="PS50850"/>
    </source>
</evidence>
<feature type="transmembrane region" description="Helical" evidence="7">
    <location>
        <begin position="45"/>
        <end position="66"/>
    </location>
</feature>
<dbReference type="CDD" id="cd06173">
    <property type="entry name" value="MFS_MefA_like"/>
    <property type="match status" value="1"/>
</dbReference>
<dbReference type="PROSITE" id="PS50850">
    <property type="entry name" value="MFS"/>
    <property type="match status" value="1"/>
</dbReference>
<name>A0A7Y7QHA2_LACRH</name>
<evidence type="ECO:0000256" key="5">
    <source>
        <dbReference type="ARBA" id="ARBA00022989"/>
    </source>
</evidence>
<keyword evidence="6 7" id="KW-0472">Membrane</keyword>
<dbReference type="AlphaFoldDB" id="A0A7Y7QHA2"/>
<dbReference type="InterPro" id="IPR011701">
    <property type="entry name" value="MFS"/>
</dbReference>
<comment type="subcellular location">
    <subcellularLocation>
        <location evidence="1">Cell membrane</location>
        <topology evidence="1">Multi-pass membrane protein</topology>
    </subcellularLocation>
</comment>
<evidence type="ECO:0000313" key="9">
    <source>
        <dbReference type="EMBL" id="NVO89104.1"/>
    </source>
</evidence>
<dbReference type="EMBL" id="JABXWP010000019">
    <property type="protein sequence ID" value="NVO89104.1"/>
    <property type="molecule type" value="Genomic_DNA"/>
</dbReference>
<feature type="transmembrane region" description="Helical" evidence="7">
    <location>
        <begin position="225"/>
        <end position="248"/>
    </location>
</feature>
<feature type="transmembrane region" description="Helical" evidence="7">
    <location>
        <begin position="173"/>
        <end position="191"/>
    </location>
</feature>
<gene>
    <name evidence="9" type="ORF">HWN39_11540</name>
</gene>
<proteinExistence type="predicted"/>
<evidence type="ECO:0000256" key="4">
    <source>
        <dbReference type="ARBA" id="ARBA00022692"/>
    </source>
</evidence>
<feature type="transmembrane region" description="Helical" evidence="7">
    <location>
        <begin position="12"/>
        <end position="39"/>
    </location>
</feature>
<feature type="transmembrane region" description="Helical" evidence="7">
    <location>
        <begin position="260"/>
        <end position="280"/>
    </location>
</feature>
<feature type="transmembrane region" description="Helical" evidence="7">
    <location>
        <begin position="78"/>
        <end position="99"/>
    </location>
</feature>
<keyword evidence="4 7" id="KW-0812">Transmembrane</keyword>
<sequence length="401" mass="43561">MRNFIVVLKNRSFLLLFIATNLINLAQSMSNIAVVWIIYKTTSQPLLIAASIAAMELPAMLFGPLLSPLLDKKNPASITALATLCKSFLFGMLTVFPLQESIPSFSLFFLLLTLSSAVSPLVGAGNTIIIGDIFSGRPLVVANSLMTIAFDVAYILGSLASGIIMTVGKGTNSFLITAALFILASVLFSQLRTNRKVTKTQNIKIKANIWQAVHYIFKQKNTLHITLLTTIWNMLMWGSLPIILPVFVKTSLHATSTTYGLLNAMSSVGIIVGSIFAVSLGNRRTSLQIVTYSVLIQGALYSGLGFSQRPFIFATVLIVTGLVSSSTMIYKTTYYQEEVSKEMQGRVLILINALGSVTYPLGNFITAGLLSMHMNSNLLFIVSGSMITMSALVSLILMRKT</sequence>
<dbReference type="Proteomes" id="UP000542889">
    <property type="component" value="Unassembled WGS sequence"/>
</dbReference>
<evidence type="ECO:0000256" key="1">
    <source>
        <dbReference type="ARBA" id="ARBA00004651"/>
    </source>
</evidence>
<reference evidence="9 10" key="1">
    <citation type="submission" date="2020-06" db="EMBL/GenBank/DDBJ databases">
        <title>Lactobacillus rhamnosus QC,genome.</title>
        <authorList>
            <person name="Yi H."/>
            <person name="Jin M."/>
        </authorList>
    </citation>
    <scope>NUCLEOTIDE SEQUENCE [LARGE SCALE GENOMIC DNA]</scope>
    <source>
        <strain evidence="9 10">QC</strain>
    </source>
</reference>
<evidence type="ECO:0000256" key="7">
    <source>
        <dbReference type="SAM" id="Phobius"/>
    </source>
</evidence>
<evidence type="ECO:0000256" key="3">
    <source>
        <dbReference type="ARBA" id="ARBA00022475"/>
    </source>
</evidence>
<dbReference type="RefSeq" id="WP_176818461.1">
    <property type="nucleotide sequence ID" value="NZ_JABXWP010000019.1"/>
</dbReference>
<dbReference type="InterPro" id="IPR036259">
    <property type="entry name" value="MFS_trans_sf"/>
</dbReference>
<keyword evidence="3" id="KW-1003">Cell membrane</keyword>
<dbReference type="PANTHER" id="PTHR23513">
    <property type="entry name" value="INTEGRAL MEMBRANE EFFLUX PROTEIN-RELATED"/>
    <property type="match status" value="1"/>
</dbReference>
<evidence type="ECO:0000256" key="2">
    <source>
        <dbReference type="ARBA" id="ARBA00022448"/>
    </source>
</evidence>
<protein>
    <submittedName>
        <fullName evidence="9">MFS transporter</fullName>
    </submittedName>
</protein>
<organism evidence="9 10">
    <name type="scientific">Lacticaseibacillus rhamnosus</name>
    <name type="common">Lactobacillus rhamnosus</name>
    <dbReference type="NCBI Taxonomy" id="47715"/>
    <lineage>
        <taxon>Bacteria</taxon>
        <taxon>Bacillati</taxon>
        <taxon>Bacillota</taxon>
        <taxon>Bacilli</taxon>
        <taxon>Lactobacillales</taxon>
        <taxon>Lactobacillaceae</taxon>
        <taxon>Lacticaseibacillus</taxon>
    </lineage>
</organism>
<dbReference type="Gene3D" id="1.20.1250.20">
    <property type="entry name" value="MFS general substrate transporter like domains"/>
    <property type="match status" value="2"/>
</dbReference>
<feature type="transmembrane region" description="Helical" evidence="7">
    <location>
        <begin position="378"/>
        <end position="398"/>
    </location>
</feature>
<feature type="transmembrane region" description="Helical" evidence="7">
    <location>
        <begin position="141"/>
        <end position="167"/>
    </location>
</feature>
<feature type="domain" description="Major facilitator superfamily (MFS) profile" evidence="8">
    <location>
        <begin position="222"/>
        <end position="401"/>
    </location>
</feature>
<feature type="transmembrane region" description="Helical" evidence="7">
    <location>
        <begin position="310"/>
        <end position="330"/>
    </location>
</feature>
<feature type="transmembrane region" description="Helical" evidence="7">
    <location>
        <begin position="105"/>
        <end position="129"/>
    </location>
</feature>
<dbReference type="InterPro" id="IPR020846">
    <property type="entry name" value="MFS_dom"/>
</dbReference>
<dbReference type="GO" id="GO:0005886">
    <property type="term" value="C:plasma membrane"/>
    <property type="evidence" value="ECO:0007669"/>
    <property type="project" value="UniProtKB-SubCell"/>
</dbReference>
<dbReference type="PANTHER" id="PTHR23513:SF6">
    <property type="entry name" value="MAJOR FACILITATOR SUPERFAMILY ASSOCIATED DOMAIN-CONTAINING PROTEIN"/>
    <property type="match status" value="1"/>
</dbReference>
<dbReference type="SUPFAM" id="SSF103473">
    <property type="entry name" value="MFS general substrate transporter"/>
    <property type="match status" value="1"/>
</dbReference>
<evidence type="ECO:0000313" key="10">
    <source>
        <dbReference type="Proteomes" id="UP000542889"/>
    </source>
</evidence>
<feature type="transmembrane region" description="Helical" evidence="7">
    <location>
        <begin position="287"/>
        <end position="304"/>
    </location>
</feature>
<dbReference type="Pfam" id="PF07690">
    <property type="entry name" value="MFS_1"/>
    <property type="match status" value="1"/>
</dbReference>
<feature type="transmembrane region" description="Helical" evidence="7">
    <location>
        <begin position="350"/>
        <end position="372"/>
    </location>
</feature>
<dbReference type="GO" id="GO:0022857">
    <property type="term" value="F:transmembrane transporter activity"/>
    <property type="evidence" value="ECO:0007669"/>
    <property type="project" value="InterPro"/>
</dbReference>